<dbReference type="InterPro" id="IPR040570">
    <property type="entry name" value="LAL_C2"/>
</dbReference>
<gene>
    <name evidence="6" type="ORF">CRU91_00360</name>
</gene>
<dbReference type="InterPro" id="IPR011761">
    <property type="entry name" value="ATP-grasp"/>
</dbReference>
<dbReference type="Proteomes" id="UP000252669">
    <property type="component" value="Unassembled WGS sequence"/>
</dbReference>
<evidence type="ECO:0000313" key="6">
    <source>
        <dbReference type="EMBL" id="RBQ30131.1"/>
    </source>
</evidence>
<evidence type="ECO:0000256" key="2">
    <source>
        <dbReference type="ARBA" id="ARBA00022741"/>
    </source>
</evidence>
<dbReference type="GO" id="GO:0005524">
    <property type="term" value="F:ATP binding"/>
    <property type="evidence" value="ECO:0007669"/>
    <property type="project" value="UniProtKB-UniRule"/>
</dbReference>
<dbReference type="Gene3D" id="3.40.50.20">
    <property type="match status" value="1"/>
</dbReference>
<keyword evidence="1" id="KW-0436">Ligase</keyword>
<evidence type="ECO:0000256" key="1">
    <source>
        <dbReference type="ARBA" id="ARBA00022598"/>
    </source>
</evidence>
<evidence type="ECO:0000256" key="4">
    <source>
        <dbReference type="PROSITE-ProRule" id="PRU00409"/>
    </source>
</evidence>
<protein>
    <recommendedName>
        <fullName evidence="5">ATP-grasp domain-containing protein</fullName>
    </recommendedName>
</protein>
<dbReference type="Pfam" id="PF13535">
    <property type="entry name" value="ATP-grasp_4"/>
    <property type="match status" value="1"/>
</dbReference>
<dbReference type="PROSITE" id="PS50975">
    <property type="entry name" value="ATP_GRASP"/>
    <property type="match status" value="1"/>
</dbReference>
<dbReference type="Gene3D" id="3.30.470.20">
    <property type="entry name" value="ATP-grasp fold, B domain"/>
    <property type="match status" value="1"/>
</dbReference>
<evidence type="ECO:0000259" key="5">
    <source>
        <dbReference type="PROSITE" id="PS50975"/>
    </source>
</evidence>
<organism evidence="6 7">
    <name type="scientific">Aliarcobacter vitoriensis</name>
    <dbReference type="NCBI Taxonomy" id="2011099"/>
    <lineage>
        <taxon>Bacteria</taxon>
        <taxon>Pseudomonadati</taxon>
        <taxon>Campylobacterota</taxon>
        <taxon>Epsilonproteobacteria</taxon>
        <taxon>Campylobacterales</taxon>
        <taxon>Arcobacteraceae</taxon>
        <taxon>Aliarcobacter</taxon>
    </lineage>
</organism>
<dbReference type="EMBL" id="PDKB01000001">
    <property type="protein sequence ID" value="RBQ30131.1"/>
    <property type="molecule type" value="Genomic_DNA"/>
</dbReference>
<dbReference type="InterPro" id="IPR013815">
    <property type="entry name" value="ATP_grasp_subdomain_1"/>
</dbReference>
<dbReference type="GO" id="GO:0016874">
    <property type="term" value="F:ligase activity"/>
    <property type="evidence" value="ECO:0007669"/>
    <property type="project" value="UniProtKB-KW"/>
</dbReference>
<dbReference type="Gene3D" id="3.30.1490.20">
    <property type="entry name" value="ATP-grasp fold, A domain"/>
    <property type="match status" value="1"/>
</dbReference>
<dbReference type="AlphaFoldDB" id="A0A366MV61"/>
<dbReference type="InterPro" id="IPR052032">
    <property type="entry name" value="ATP-dep_AA_Ligase"/>
</dbReference>
<comment type="caution">
    <text evidence="6">The sequence shown here is derived from an EMBL/GenBank/DDBJ whole genome shotgun (WGS) entry which is preliminary data.</text>
</comment>
<keyword evidence="7" id="KW-1185">Reference proteome</keyword>
<dbReference type="SUPFAM" id="SSF52440">
    <property type="entry name" value="PreATP-grasp domain"/>
    <property type="match status" value="1"/>
</dbReference>
<evidence type="ECO:0000256" key="3">
    <source>
        <dbReference type="ARBA" id="ARBA00022840"/>
    </source>
</evidence>
<dbReference type="InterPro" id="IPR016185">
    <property type="entry name" value="PreATP-grasp_dom_sf"/>
</dbReference>
<reference evidence="6 7" key="1">
    <citation type="submission" date="2017-10" db="EMBL/GenBank/DDBJ databases">
        <title>Genomics of the genus Arcobacter.</title>
        <authorList>
            <person name="Perez-Cataluna A."/>
            <person name="Figueras M.J."/>
        </authorList>
    </citation>
    <scope>NUCLEOTIDE SEQUENCE [LARGE SCALE GENOMIC DNA]</scope>
    <source>
        <strain evidence="6 7">CECT 9230</strain>
    </source>
</reference>
<feature type="domain" description="ATP-grasp" evidence="5">
    <location>
        <begin position="114"/>
        <end position="305"/>
    </location>
</feature>
<dbReference type="SUPFAM" id="SSF56059">
    <property type="entry name" value="Glutathione synthetase ATP-binding domain-like"/>
    <property type="match status" value="1"/>
</dbReference>
<dbReference type="Pfam" id="PF18603">
    <property type="entry name" value="LAL_C2"/>
    <property type="match status" value="1"/>
</dbReference>
<dbReference type="GO" id="GO:0046872">
    <property type="term" value="F:metal ion binding"/>
    <property type="evidence" value="ECO:0007669"/>
    <property type="project" value="InterPro"/>
</dbReference>
<keyword evidence="3 4" id="KW-0067">ATP-binding</keyword>
<dbReference type="PANTHER" id="PTHR43585">
    <property type="entry name" value="FUMIPYRROLE BIOSYNTHESIS PROTEIN C"/>
    <property type="match status" value="1"/>
</dbReference>
<keyword evidence="2 4" id="KW-0547">Nucleotide-binding</keyword>
<accession>A0A366MV61</accession>
<dbReference type="PANTHER" id="PTHR43585:SF2">
    <property type="entry name" value="ATP-GRASP ENZYME FSQD"/>
    <property type="match status" value="1"/>
</dbReference>
<evidence type="ECO:0000313" key="7">
    <source>
        <dbReference type="Proteomes" id="UP000252669"/>
    </source>
</evidence>
<name>A0A366MV61_9BACT</name>
<sequence length="400" mass="46051">MFILGKLMKKILIIGGGKWQVPVIQKTKYLGHYSICSNLYKDSIGFEYADKSYVENVLDREKNLQIAIDEKIDAVITDQSDIAVNTVAYISEKLDLNGVGMDVANLYTNKSRMRKELIIANLFHPKYKKCKTIDEAISFFVTLDSDAIIKPLSNQSSRGVYKITSINELKERFNYTMEYSVDNTILVEEFIGGFELTVEGFKTNKKHYTLAISKKEHYKNLPNVAKSLIYQTKFEEFNQKEIEKINNKLFEKLAFGITHVEYKYWNNKFYLIEAAIRGGGTKISSHIIPTVSGVDVNELLIKSALGETNLSVDLNKNKNCAVLRFFDFEIGKVKKINGIDFLKDNPNIIDFDFEFQVGDIINSPNDDRSRIGYFIAYHKKEKDLQKLIKEVDEKVYLEYE</sequence>
<dbReference type="OrthoDB" id="9791837at2"/>
<proteinExistence type="predicted"/>